<protein>
    <submittedName>
        <fullName evidence="5">ABC transporter ATP-binding protein</fullName>
    </submittedName>
</protein>
<dbReference type="OrthoDB" id="9804819at2"/>
<dbReference type="PANTHER" id="PTHR42939:SF1">
    <property type="entry name" value="ABC TRANSPORTER ATP-BINDING PROTEIN ALBC-RELATED"/>
    <property type="match status" value="1"/>
</dbReference>
<dbReference type="Gene3D" id="3.40.50.300">
    <property type="entry name" value="P-loop containing nucleotide triphosphate hydrolases"/>
    <property type="match status" value="1"/>
</dbReference>
<evidence type="ECO:0000259" key="4">
    <source>
        <dbReference type="PROSITE" id="PS50893"/>
    </source>
</evidence>
<dbReference type="InterPro" id="IPR027417">
    <property type="entry name" value="P-loop_NTPase"/>
</dbReference>
<keyword evidence="3 5" id="KW-0067">ATP-binding</keyword>
<dbReference type="CDD" id="cd03230">
    <property type="entry name" value="ABC_DR_subfamily_A"/>
    <property type="match status" value="1"/>
</dbReference>
<dbReference type="Pfam" id="PF00005">
    <property type="entry name" value="ABC_tran"/>
    <property type="match status" value="1"/>
</dbReference>
<evidence type="ECO:0000256" key="2">
    <source>
        <dbReference type="ARBA" id="ARBA00022741"/>
    </source>
</evidence>
<evidence type="ECO:0000256" key="3">
    <source>
        <dbReference type="ARBA" id="ARBA00022840"/>
    </source>
</evidence>
<gene>
    <name evidence="5" type="ORF">FXF36_08440</name>
</gene>
<evidence type="ECO:0000256" key="1">
    <source>
        <dbReference type="ARBA" id="ARBA00022448"/>
    </source>
</evidence>
<reference evidence="6" key="1">
    <citation type="submission" date="2019-08" db="EMBL/GenBank/DDBJ databases">
        <title>Complete Genome Sequence of the Polysaccharide-Degrading Rumen Bacterium Pseudobutyrivibrio xylanivorans MA3014.</title>
        <authorList>
            <person name="Palevich N."/>
            <person name="Maclean P.H."/>
            <person name="Kelly W.J."/>
            <person name="Leahy S.C."/>
            <person name="Rakonjac J."/>
            <person name="Attwood G.T."/>
        </authorList>
    </citation>
    <scope>NUCLEOTIDE SEQUENCE [LARGE SCALE GENOMIC DNA]</scope>
    <source>
        <strain evidence="6">MA3014</strain>
    </source>
</reference>
<feature type="domain" description="ABC transporter" evidence="4">
    <location>
        <begin position="4"/>
        <end position="233"/>
    </location>
</feature>
<dbReference type="GO" id="GO:0005524">
    <property type="term" value="F:ATP binding"/>
    <property type="evidence" value="ECO:0007669"/>
    <property type="project" value="UniProtKB-KW"/>
</dbReference>
<dbReference type="SUPFAM" id="SSF52540">
    <property type="entry name" value="P-loop containing nucleoside triphosphate hydrolases"/>
    <property type="match status" value="1"/>
</dbReference>
<dbReference type="EMBL" id="CP043028">
    <property type="protein sequence ID" value="QFJ54882.1"/>
    <property type="molecule type" value="Genomic_DNA"/>
</dbReference>
<dbReference type="Proteomes" id="UP000327030">
    <property type="component" value="Chromosome 1"/>
</dbReference>
<dbReference type="PROSITE" id="PS50893">
    <property type="entry name" value="ABC_TRANSPORTER_2"/>
    <property type="match status" value="1"/>
</dbReference>
<dbReference type="InterPro" id="IPR003593">
    <property type="entry name" value="AAA+_ATPase"/>
</dbReference>
<sequence>MGTLSGKNIVKKYGKDTVLKNVNVEIETGKIYGLIGRNGAGKTTLLSILTAQNPATEGTVTLDGQPVWENEEALSHICYSREISQVTMFGPNTLKVKDYLSTAKSFYRNWDEDYARELVEAFNINPKKRVSKLSKGMLSAVTIIIALASKADITILDEPVAGLDVVAREQFYKLVIEEYANTGRTFIISTHIIEEAASLFEKVIIIDDGEIKFEENTEELLARAYRVSGEIEAVEKAVDGLKVYHPESIGRNKVVTVLADEPAVDFGEAVQVEPVPLQNLFYAMCVDERKEA</sequence>
<dbReference type="GO" id="GO:0016887">
    <property type="term" value="F:ATP hydrolysis activity"/>
    <property type="evidence" value="ECO:0007669"/>
    <property type="project" value="InterPro"/>
</dbReference>
<dbReference type="InterPro" id="IPR003439">
    <property type="entry name" value="ABC_transporter-like_ATP-bd"/>
</dbReference>
<dbReference type="RefSeq" id="WP_151623341.1">
    <property type="nucleotide sequence ID" value="NZ_CP043028.1"/>
</dbReference>
<dbReference type="InterPro" id="IPR017871">
    <property type="entry name" value="ABC_transporter-like_CS"/>
</dbReference>
<name>A0A5P6VR62_PSEXY</name>
<dbReference type="SMART" id="SM00382">
    <property type="entry name" value="AAA"/>
    <property type="match status" value="1"/>
</dbReference>
<evidence type="ECO:0000313" key="6">
    <source>
        <dbReference type="Proteomes" id="UP000327030"/>
    </source>
</evidence>
<dbReference type="PROSITE" id="PS00211">
    <property type="entry name" value="ABC_TRANSPORTER_1"/>
    <property type="match status" value="1"/>
</dbReference>
<organism evidence="5 6">
    <name type="scientific">Pseudobutyrivibrio xylanivorans</name>
    <dbReference type="NCBI Taxonomy" id="185007"/>
    <lineage>
        <taxon>Bacteria</taxon>
        <taxon>Bacillati</taxon>
        <taxon>Bacillota</taxon>
        <taxon>Clostridia</taxon>
        <taxon>Lachnospirales</taxon>
        <taxon>Lachnospiraceae</taxon>
        <taxon>Pseudobutyrivibrio</taxon>
    </lineage>
</organism>
<accession>A0A5P6VR62</accession>
<keyword evidence="2" id="KW-0547">Nucleotide-binding</keyword>
<dbReference type="AlphaFoldDB" id="A0A5P6VR62"/>
<proteinExistence type="predicted"/>
<keyword evidence="1" id="KW-0813">Transport</keyword>
<dbReference type="InterPro" id="IPR051782">
    <property type="entry name" value="ABC_Transporter_VariousFunc"/>
</dbReference>
<dbReference type="PANTHER" id="PTHR42939">
    <property type="entry name" value="ABC TRANSPORTER ATP-BINDING PROTEIN ALBC-RELATED"/>
    <property type="match status" value="1"/>
</dbReference>
<evidence type="ECO:0000313" key="5">
    <source>
        <dbReference type="EMBL" id="QFJ54882.1"/>
    </source>
</evidence>
<dbReference type="KEGG" id="pxv:FXF36_08440"/>